<reference evidence="1" key="1">
    <citation type="submission" date="2019-07" db="EMBL/GenBank/DDBJ databases">
        <title>The discovery of a new lineage B mimivirus raises questions about particles surface fibrils.</title>
        <authorList>
            <person name="Silva L.K.S."/>
            <person name="Rodrigues R.A.L."/>
            <person name="Andrade A.C.S.P."/>
            <person name="Hikida H."/>
            <person name="Andreani J."/>
            <person name="Levasseur A."/>
            <person name="La Scola B."/>
            <person name="Abrahao J.S."/>
        </authorList>
    </citation>
    <scope>NUCLEOTIDE SEQUENCE</scope>
    <source>
        <strain evidence="1">B60</strain>
    </source>
</reference>
<dbReference type="EMBL" id="MN175499">
    <property type="protein sequence ID" value="QID06146.1"/>
    <property type="molecule type" value="Genomic_DNA"/>
</dbReference>
<sequence>MSNNTVEKFGITDPRVIEIMKTIKLIQKRMKDPDLIDLEYIMVYDTLGKEFSHFSDRYTEIFTKVIRGEKMDIIASILYYMDKIYKGNMTESELSEMLANKFLPANLKADADAKIQEMRSSNLI</sequence>
<proteinExistence type="predicted"/>
<evidence type="ECO:0000313" key="1">
    <source>
        <dbReference type="EMBL" id="QID06146.1"/>
    </source>
</evidence>
<protein>
    <submittedName>
        <fullName evidence="1">Uncharacterized protein</fullName>
    </submittedName>
</protein>
<accession>A0A6G6ACM8</accession>
<organism evidence="1">
    <name type="scientific">Borely moumouvirus</name>
    <dbReference type="NCBI Taxonomy" id="2712067"/>
    <lineage>
        <taxon>Viruses</taxon>
        <taxon>Varidnaviria</taxon>
        <taxon>Bamfordvirae</taxon>
        <taxon>Nucleocytoviricota</taxon>
        <taxon>Megaviricetes</taxon>
        <taxon>Imitervirales</taxon>
        <taxon>Mimiviridae</taxon>
        <taxon>Megamimivirinae</taxon>
        <taxon>Moumouvirus</taxon>
    </lineage>
</organism>
<name>A0A6G6ACM8_9VIRU</name>